<dbReference type="OrthoDB" id="10250354at2759"/>
<dbReference type="PRINTS" id="PR00625">
    <property type="entry name" value="JDOMAIN"/>
</dbReference>
<dbReference type="Pfam" id="PF11875">
    <property type="entry name" value="DnaJ-like_C11_C"/>
    <property type="match status" value="1"/>
</dbReference>
<evidence type="ECO:0000313" key="5">
    <source>
        <dbReference type="EMBL" id="CAE8612336.1"/>
    </source>
</evidence>
<name>A0A813FF99_POLGL</name>
<dbReference type="AlphaFoldDB" id="A0A813FF99"/>
<gene>
    <name evidence="5" type="ORF">PGLA1383_LOCUS30130</name>
</gene>
<organism evidence="5 6">
    <name type="scientific">Polarella glacialis</name>
    <name type="common">Dinoflagellate</name>
    <dbReference type="NCBI Taxonomy" id="89957"/>
    <lineage>
        <taxon>Eukaryota</taxon>
        <taxon>Sar</taxon>
        <taxon>Alveolata</taxon>
        <taxon>Dinophyceae</taxon>
        <taxon>Suessiales</taxon>
        <taxon>Suessiaceae</taxon>
        <taxon>Polarella</taxon>
    </lineage>
</organism>
<keyword evidence="1" id="KW-0143">Chaperone</keyword>
<reference evidence="5" key="1">
    <citation type="submission" date="2021-02" db="EMBL/GenBank/DDBJ databases">
        <authorList>
            <person name="Dougan E. K."/>
            <person name="Rhodes N."/>
            <person name="Thang M."/>
            <person name="Chan C."/>
        </authorList>
    </citation>
    <scope>NUCLEOTIDE SEQUENCE</scope>
</reference>
<keyword evidence="3" id="KW-1133">Transmembrane helix</keyword>
<evidence type="ECO:0000256" key="2">
    <source>
        <dbReference type="SAM" id="MobiDB-lite"/>
    </source>
</evidence>
<comment type="caution">
    <text evidence="5">The sequence shown here is derived from an EMBL/GenBank/DDBJ whole genome shotgun (WGS) entry which is preliminary data.</text>
</comment>
<dbReference type="EMBL" id="CAJNNV010025110">
    <property type="protein sequence ID" value="CAE8612336.1"/>
    <property type="molecule type" value="Genomic_DNA"/>
</dbReference>
<keyword evidence="3" id="KW-0812">Transmembrane</keyword>
<dbReference type="InterPro" id="IPR052243">
    <property type="entry name" value="Mito_inner_membrane_organizer"/>
</dbReference>
<dbReference type="PROSITE" id="PS50076">
    <property type="entry name" value="DNAJ_2"/>
    <property type="match status" value="1"/>
</dbReference>
<dbReference type="InterPro" id="IPR024586">
    <property type="entry name" value="DnaJ-like_C11_C"/>
</dbReference>
<evidence type="ECO:0000313" key="6">
    <source>
        <dbReference type="Proteomes" id="UP000654075"/>
    </source>
</evidence>
<dbReference type="PANTHER" id="PTHR44157">
    <property type="entry name" value="DNAJ HOMOLOG SUBFAMILY C MEMBER 11"/>
    <property type="match status" value="1"/>
</dbReference>
<dbReference type="PANTHER" id="PTHR44157:SF1">
    <property type="entry name" value="DNAJ HOMOLOG SUBFAMILY C MEMBER 11"/>
    <property type="match status" value="1"/>
</dbReference>
<dbReference type="Gene3D" id="1.10.287.110">
    <property type="entry name" value="DnaJ domain"/>
    <property type="match status" value="1"/>
</dbReference>
<dbReference type="GO" id="GO:0042407">
    <property type="term" value="P:cristae formation"/>
    <property type="evidence" value="ECO:0007669"/>
    <property type="project" value="TreeGrafter"/>
</dbReference>
<evidence type="ECO:0000259" key="4">
    <source>
        <dbReference type="PROSITE" id="PS50076"/>
    </source>
</evidence>
<feature type="compositionally biased region" description="Basic and acidic residues" evidence="2">
    <location>
        <begin position="276"/>
        <end position="303"/>
    </location>
</feature>
<dbReference type="SMART" id="SM00271">
    <property type="entry name" value="DnaJ"/>
    <property type="match status" value="1"/>
</dbReference>
<dbReference type="Proteomes" id="UP000654075">
    <property type="component" value="Unassembled WGS sequence"/>
</dbReference>
<dbReference type="InterPro" id="IPR036869">
    <property type="entry name" value="J_dom_sf"/>
</dbReference>
<dbReference type="SUPFAM" id="SSF46565">
    <property type="entry name" value="Chaperone J-domain"/>
    <property type="match status" value="1"/>
</dbReference>
<accession>A0A813FF99</accession>
<proteinExistence type="predicted"/>
<evidence type="ECO:0000256" key="3">
    <source>
        <dbReference type="SAM" id="Phobius"/>
    </source>
</evidence>
<dbReference type="InterPro" id="IPR001623">
    <property type="entry name" value="DnaJ_domain"/>
</dbReference>
<evidence type="ECO:0000256" key="1">
    <source>
        <dbReference type="ARBA" id="ARBA00023186"/>
    </source>
</evidence>
<protein>
    <recommendedName>
        <fullName evidence="4">J domain-containing protein</fullName>
    </recommendedName>
</protein>
<sequence>MAPLPAMLRPASGQSDYYEALGISFDAAEEEIRKRYHEIVRTLHPDRRRALAGGAEALERFHQVQSAWRCLSDPTRRLLYDLRNFGQSSVGSFDAGDGAAEELLILRSKEQALSDVRNMEVELDRILTKEKAARGVLVRLALYGDLRLREEMLFLGMSGERAIVADDLVGPLIDVSMPLQCLVERHTLVLPGGAAASKSDLPGFYNPLPLDMGVELSLYVLYEFRGSLHEVIVGDRETLSLPVRRHAIPVEQGPRGPFSPANTDLIRRRISRGPPKHSDSPRKPAARRGEGAEAAQEADRRASADNPGDPVSPRASMSRFARHWSTAEALDESMVAYRLHRLLGGGKGEVTAREFLAVALGAGSALALAALWALQEKRQRT</sequence>
<feature type="region of interest" description="Disordered" evidence="2">
    <location>
        <begin position="268"/>
        <end position="317"/>
    </location>
</feature>
<keyword evidence="3" id="KW-0472">Membrane</keyword>
<feature type="transmembrane region" description="Helical" evidence="3">
    <location>
        <begin position="355"/>
        <end position="374"/>
    </location>
</feature>
<keyword evidence="6" id="KW-1185">Reference proteome</keyword>
<feature type="domain" description="J" evidence="4">
    <location>
        <begin position="16"/>
        <end position="84"/>
    </location>
</feature>
<dbReference type="Pfam" id="PF00226">
    <property type="entry name" value="DnaJ"/>
    <property type="match status" value="1"/>
</dbReference>
<dbReference type="CDD" id="cd06257">
    <property type="entry name" value="DnaJ"/>
    <property type="match status" value="1"/>
</dbReference>
<dbReference type="GO" id="GO:0005739">
    <property type="term" value="C:mitochondrion"/>
    <property type="evidence" value="ECO:0007669"/>
    <property type="project" value="GOC"/>
</dbReference>